<proteinExistence type="predicted"/>
<sequence>MDPFNTSALKLQKNLLNLRLERDRLRREGKDKEADELAAPIERIEAAIRQLPDAMKPVTLQ</sequence>
<name>A0A099N2Y5_PSEDL</name>
<dbReference type="RefSeq" id="WP_013973222.1">
    <property type="nucleotide sequence ID" value="NZ_CP010359.1"/>
</dbReference>
<comment type="caution">
    <text evidence="1">The sequence shown here is derived from an EMBL/GenBank/DDBJ whole genome shotgun (WGS) entry which is preliminary data.</text>
</comment>
<organism evidence="1 2">
    <name type="scientific">Pseudomonas plecoglossicida</name>
    <dbReference type="NCBI Taxonomy" id="70775"/>
    <lineage>
        <taxon>Bacteria</taxon>
        <taxon>Pseudomonadati</taxon>
        <taxon>Pseudomonadota</taxon>
        <taxon>Gammaproteobacteria</taxon>
        <taxon>Pseudomonadales</taxon>
        <taxon>Pseudomonadaceae</taxon>
        <taxon>Pseudomonas</taxon>
    </lineage>
</organism>
<evidence type="ECO:0000313" key="2">
    <source>
        <dbReference type="Proteomes" id="UP000218102"/>
    </source>
</evidence>
<evidence type="ECO:0000313" key="1">
    <source>
        <dbReference type="EMBL" id="PBJ92146.1"/>
    </source>
</evidence>
<protein>
    <submittedName>
        <fullName evidence="1">Uncharacterized protein</fullName>
    </submittedName>
</protein>
<dbReference type="Proteomes" id="UP000218102">
    <property type="component" value="Unassembled WGS sequence"/>
</dbReference>
<dbReference type="EMBL" id="NTME01000062">
    <property type="protein sequence ID" value="PBJ92146.1"/>
    <property type="molecule type" value="Genomic_DNA"/>
</dbReference>
<dbReference type="KEGG" id="ppj:RK21_01280"/>
<accession>A0A099N2Y5</accession>
<dbReference type="AlphaFoldDB" id="A0A099N2Y5"/>
<gene>
    <name evidence="1" type="ORF">CMV24_28685</name>
</gene>
<reference evidence="1 2" key="1">
    <citation type="submission" date="2017-09" db="EMBL/GenBank/DDBJ databases">
        <authorList>
            <person name="Ehlers B."/>
            <person name="Leendertz F.H."/>
        </authorList>
    </citation>
    <scope>NUCLEOTIDE SEQUENCE [LARGE SCALE GENOMIC DNA]</scope>
    <source>
        <strain evidence="1 2">DJ-1</strain>
    </source>
</reference>